<name>A0ABP0KHP4_9DINO</name>
<dbReference type="SUPFAM" id="SSF53098">
    <property type="entry name" value="Ribonuclease H-like"/>
    <property type="match status" value="1"/>
</dbReference>
<feature type="region of interest" description="Disordered" evidence="2">
    <location>
        <begin position="1015"/>
        <end position="1074"/>
    </location>
</feature>
<gene>
    <name evidence="4" type="ORF">CCMP2556_LOCUS16314</name>
</gene>
<feature type="compositionally biased region" description="Basic and acidic residues" evidence="2">
    <location>
        <begin position="1015"/>
        <end position="1030"/>
    </location>
</feature>
<evidence type="ECO:0000313" key="4">
    <source>
        <dbReference type="EMBL" id="CAK9026311.1"/>
    </source>
</evidence>
<dbReference type="Gene3D" id="3.30.420.10">
    <property type="entry name" value="Ribonuclease H-like superfamily/Ribonuclease H"/>
    <property type="match status" value="1"/>
</dbReference>
<reference evidence="4 5" key="1">
    <citation type="submission" date="2024-02" db="EMBL/GenBank/DDBJ databases">
        <authorList>
            <person name="Chen Y."/>
            <person name="Shah S."/>
            <person name="Dougan E. K."/>
            <person name="Thang M."/>
            <person name="Chan C."/>
        </authorList>
    </citation>
    <scope>NUCLEOTIDE SEQUENCE [LARGE SCALE GENOMIC DNA]</scope>
</reference>
<evidence type="ECO:0000313" key="5">
    <source>
        <dbReference type="Proteomes" id="UP001642484"/>
    </source>
</evidence>
<proteinExistence type="predicted"/>
<dbReference type="InterPro" id="IPR001584">
    <property type="entry name" value="Integrase_cat-core"/>
</dbReference>
<protein>
    <recommendedName>
        <fullName evidence="3">Integrase catalytic domain-containing protein</fullName>
    </recommendedName>
</protein>
<feature type="compositionally biased region" description="Low complexity" evidence="2">
    <location>
        <begin position="1050"/>
        <end position="1063"/>
    </location>
</feature>
<dbReference type="PROSITE" id="PS50994">
    <property type="entry name" value="INTEGRASE"/>
    <property type="match status" value="1"/>
</dbReference>
<feature type="domain" description="Integrase catalytic" evidence="3">
    <location>
        <begin position="650"/>
        <end position="825"/>
    </location>
</feature>
<organism evidence="4 5">
    <name type="scientific">Durusdinium trenchii</name>
    <dbReference type="NCBI Taxonomy" id="1381693"/>
    <lineage>
        <taxon>Eukaryota</taxon>
        <taxon>Sar</taxon>
        <taxon>Alveolata</taxon>
        <taxon>Dinophyceae</taxon>
        <taxon>Suessiales</taxon>
        <taxon>Symbiodiniaceae</taxon>
        <taxon>Durusdinium</taxon>
    </lineage>
</organism>
<feature type="coiled-coil region" evidence="1">
    <location>
        <begin position="12"/>
        <end position="74"/>
    </location>
</feature>
<accession>A0ABP0KHP4</accession>
<evidence type="ECO:0000256" key="2">
    <source>
        <dbReference type="SAM" id="MobiDB-lite"/>
    </source>
</evidence>
<evidence type="ECO:0000259" key="3">
    <source>
        <dbReference type="PROSITE" id="PS50994"/>
    </source>
</evidence>
<dbReference type="InterPro" id="IPR036397">
    <property type="entry name" value="RNaseH_sf"/>
</dbReference>
<comment type="caution">
    <text evidence="4">The sequence shown here is derived from an EMBL/GenBank/DDBJ whole genome shotgun (WGS) entry which is preliminary data.</text>
</comment>
<evidence type="ECO:0000256" key="1">
    <source>
        <dbReference type="SAM" id="Coils"/>
    </source>
</evidence>
<dbReference type="InterPro" id="IPR012337">
    <property type="entry name" value="RNaseH-like_sf"/>
</dbReference>
<sequence>MAQQQDAAGMNVQQLMQAIQSLQQGQTRLQEQLQRSLTESQQMRDANVVLTQRLQQAETEVRQVAAVNEALRQERAESMEVLKLIPKALESIGGHRDRKNLFDSKGLGKPQTLGDEQAELRFRLWSIKLEDYVAGVFGEKFREAMQWASESEVEVSSALLANTYGEHADPNDVIEDIDDMNTKLYSALRSTTEGTPFDVVDNTSSNSGLEAWRLLHRKYDPATGGRKRVMLNALTTPDRATYETLAGALERWRALRARYNRKKDQFGKREELPESLAMNALEKLVPKDLEQHLQLNYTRFKTYDQMEEEVRVFVEAKTGAKMTISNNFSQSSSEAVPMDVGALIDAVRGIKDIGALIKSSKGNKGKAGGKGTGDGKRACVNALNQEPEKEAEAGGLDLCHLSSDLCDGWLRLNYDTGAAITALPKVYKSESVDSGQSDRPFKTASGERLDDLGKATITGVDESGHKRRVTGHVTDVHKVLLSASSVHKKGFDTWLGSGGGRLIDRSSRLYKELCKTYSRFGGVGEIPLYEERGVYNLYLRVGESGSQSKVESDSRSLGSVEKPKKKVSWADLQEEEETELQEPALAPLEEGELVAVEEPVEARRAIPAFDPGQPTQKDIDEHEASGHAVYRAWCPQCIEGWGLGQRHMRQDHEEETVSVVSHDFFYMSPEEDDNRPFLAMIDRKTKMVFATALDNKKARNEASLQQMRKFYELLGYKKFISKSDGEPAMRALKREAAAGCGDITIIPQESPPGDHKANGEVESCINDLKRRMRANKSGLEKRLGQSLPEDHVVWSWLPRYCSDMINRYKVGTDGQTPEERRTGKQWKKPVPLFGERIMYKAAGSSGKRSDAAARMQSGHFVGLHNRFGSVLVLTKQGVRVGSSFHRLSEAERWSIDGWSELMGTPWKIHAIDDRKLESSPMTPAPMTPALMMPATPVPVSLHETAVQVDAAEDQEHVSPRSTAKAKPVKRAFIEKFGATPGCDGCYSVKKGKMIQQIQHSAECRARIYKRIQEEQDEKQIAEDKRARIDEPSSPSKRKAEVDVEVLEGQSSSSASRPSRPPAALTRPDSPKRPAEVDIETLVEQTMAEEATTLPTETPTDAVASFDLNSLEFDIDHSYKAVQKRILEEMIEQQFVKEGVDYNFSEVQKIATLSASICSVDVMEIFSPSRFTSLAACYGLQRGVAVDLNEMKPDGSDMWDLDRKRDRLELEAIIENEEPWLVTGSPPCGPFSSLRSLSDYKRDPTVVAEEIRVGKERVKTSVQMYKKQYDAGRYFLHEHPELSKAWDMPEVKEFESLPGVYRVRSTMCCWKMVLKGREQEGYVRKPTVWLTNSKKLAEVLNQICGETTPCLHRHVRLIGGVAKQAQVYPDRLVRAVLQGLREQLLSDRSLSSFESLHAGPSPHEELWNEEEFAQQEEEFIDAAAGVLLDPQMVQKARAEELKWVKDEKIYDRVPLWVAREIKKKKAPGEQLSEVELFAATPPVEIFYLICSMLMTQHKGRARDLRLGSWDVSRAHFMGTVERDLFISLPPEDLHQDTDTEPMCGKLNRSMYGTQDASRIFQKDWNQVLANHDFEIGKLCPATFKHKTRNMWGMVHGDDFLVLANDVDLQFMDSVLRSKYKVRWEATLGLNTTDDKQMFFLNRLVQLTKRENGEFQLEVEADARHSELIVKQRNLHGSKGSDVPEVKVNEVDFEHLKKQSLNAEDTKLFRSLTMRTAYLSQDRPDLANTAKNLARGMSQPKVFHFEKLKKLGRYLEWSIPCGLTMKCDSTAARAIACRVGVGKTKHVQARFLWLQQHTRDGVLTIEKVDGTKNNADLMTKILSRQMIDKHLKRMNFVRFECRNAKQKALLVTG</sequence>
<dbReference type="EMBL" id="CAXAMN010008713">
    <property type="protein sequence ID" value="CAK9026311.1"/>
    <property type="molecule type" value="Genomic_DNA"/>
</dbReference>
<keyword evidence="5" id="KW-1185">Reference proteome</keyword>
<dbReference type="Proteomes" id="UP001642484">
    <property type="component" value="Unassembled WGS sequence"/>
</dbReference>
<keyword evidence="1" id="KW-0175">Coiled coil</keyword>